<protein>
    <submittedName>
        <fullName evidence="2">Transposase</fullName>
    </submittedName>
</protein>
<dbReference type="WBParaSite" id="nRc.2.0.1.t29478-RA">
    <property type="protein sequence ID" value="nRc.2.0.1.t29478-RA"/>
    <property type="gene ID" value="nRc.2.0.1.g29478"/>
</dbReference>
<reference evidence="2" key="1">
    <citation type="submission" date="2022-11" db="UniProtKB">
        <authorList>
            <consortium name="WormBaseParasite"/>
        </authorList>
    </citation>
    <scope>IDENTIFICATION</scope>
</reference>
<organism evidence="1 2">
    <name type="scientific">Romanomermis culicivorax</name>
    <name type="common">Nematode worm</name>
    <dbReference type="NCBI Taxonomy" id="13658"/>
    <lineage>
        <taxon>Eukaryota</taxon>
        <taxon>Metazoa</taxon>
        <taxon>Ecdysozoa</taxon>
        <taxon>Nematoda</taxon>
        <taxon>Enoplea</taxon>
        <taxon>Dorylaimia</taxon>
        <taxon>Mermithida</taxon>
        <taxon>Mermithoidea</taxon>
        <taxon>Mermithidae</taxon>
        <taxon>Romanomermis</taxon>
    </lineage>
</organism>
<dbReference type="AlphaFoldDB" id="A0A915JTP8"/>
<accession>A0A915JTP8</accession>
<dbReference type="Proteomes" id="UP000887565">
    <property type="component" value="Unplaced"/>
</dbReference>
<sequence length="181" mass="20370">MAKRKVLSPTKCIKIAMLFNELKLSKREITRCLQVDEKAVRNAITKFNNGDGFSAEANSINAVTLHKKITIDCYVQTSHRKTTDGYGNLSKLRMCKATKGKSIQLIKMLNSSTVSTGDCDVTIHCDLLQPNHNSTKKYKMLWVLRLPVPNGIKINFHTKIGIVHLQNGVDKLINWIAKLPH</sequence>
<keyword evidence="1" id="KW-1185">Reference proteome</keyword>
<proteinExistence type="predicted"/>
<evidence type="ECO:0000313" key="2">
    <source>
        <dbReference type="WBParaSite" id="nRc.2.0.1.t29478-RA"/>
    </source>
</evidence>
<name>A0A915JTP8_ROMCU</name>
<evidence type="ECO:0000313" key="1">
    <source>
        <dbReference type="Proteomes" id="UP000887565"/>
    </source>
</evidence>